<dbReference type="Proteomes" id="UP000253410">
    <property type="component" value="Unassembled WGS sequence"/>
</dbReference>
<sequence>MKGILLAVAIVSAVAVSCSKSSDTPPKPSQNKMYLALLKGNYDSTIMEYNADMTIKRTANFTIIGPYLNWDALYAYDNAKLASLTFGGVKFDASYDSAGNLSFVDTKNVYDDQHRMIESRIYLGSDKVYSGVDKLTWDGMNLIRIDCYNKDGKLFYVKNYQYDDKINPLRDIPVGTKKWEDPAKYLSGNNIIDEKSEDPNGGYSPHQISRYKYNERNYPVSAEVYSVFEGTNSLMDSLNFTYLR</sequence>
<dbReference type="AlphaFoldDB" id="A0A365Y047"/>
<keyword evidence="2" id="KW-1185">Reference proteome</keyword>
<reference evidence="1 2" key="1">
    <citation type="submission" date="2018-05" db="EMBL/GenBank/DDBJ databases">
        <title>Chitinophaga sp. K3CV102501T nov., isolated from isolated from a monsoon evergreen broad-leaved forest soil.</title>
        <authorList>
            <person name="Lv Y."/>
        </authorList>
    </citation>
    <scope>NUCLEOTIDE SEQUENCE [LARGE SCALE GENOMIC DNA]</scope>
    <source>
        <strain evidence="1 2">GDMCC 1.1325</strain>
    </source>
</reference>
<name>A0A365Y047_9BACT</name>
<comment type="caution">
    <text evidence="1">The sequence shown here is derived from an EMBL/GenBank/DDBJ whole genome shotgun (WGS) entry which is preliminary data.</text>
</comment>
<evidence type="ECO:0000313" key="1">
    <source>
        <dbReference type="EMBL" id="RBL91992.1"/>
    </source>
</evidence>
<dbReference type="EMBL" id="QFFJ01000001">
    <property type="protein sequence ID" value="RBL91992.1"/>
    <property type="molecule type" value="Genomic_DNA"/>
</dbReference>
<dbReference type="RefSeq" id="WP_113614594.1">
    <property type="nucleotide sequence ID" value="NZ_QFFJ01000001.1"/>
</dbReference>
<dbReference type="OrthoDB" id="664300at2"/>
<accession>A0A365Y047</accession>
<proteinExistence type="predicted"/>
<gene>
    <name evidence="1" type="ORF">DF182_05175</name>
</gene>
<dbReference type="PROSITE" id="PS51257">
    <property type="entry name" value="PROKAR_LIPOPROTEIN"/>
    <property type="match status" value="1"/>
</dbReference>
<evidence type="ECO:0000313" key="2">
    <source>
        <dbReference type="Proteomes" id="UP000253410"/>
    </source>
</evidence>
<protein>
    <recommendedName>
        <fullName evidence="3">DUF4595 domain-containing protein</fullName>
    </recommendedName>
</protein>
<evidence type="ECO:0008006" key="3">
    <source>
        <dbReference type="Google" id="ProtNLM"/>
    </source>
</evidence>
<organism evidence="1 2">
    <name type="scientific">Chitinophaga flava</name>
    <dbReference type="NCBI Taxonomy" id="2259036"/>
    <lineage>
        <taxon>Bacteria</taxon>
        <taxon>Pseudomonadati</taxon>
        <taxon>Bacteroidota</taxon>
        <taxon>Chitinophagia</taxon>
        <taxon>Chitinophagales</taxon>
        <taxon>Chitinophagaceae</taxon>
        <taxon>Chitinophaga</taxon>
    </lineage>
</organism>